<dbReference type="GO" id="GO:0003700">
    <property type="term" value="F:DNA-binding transcription factor activity"/>
    <property type="evidence" value="ECO:0007669"/>
    <property type="project" value="InterPro"/>
</dbReference>
<dbReference type="Pfam" id="PF00126">
    <property type="entry name" value="HTH_1"/>
    <property type="match status" value="1"/>
</dbReference>
<dbReference type="InterPro" id="IPR000847">
    <property type="entry name" value="LysR_HTH_N"/>
</dbReference>
<evidence type="ECO:0000256" key="1">
    <source>
        <dbReference type="ARBA" id="ARBA00009437"/>
    </source>
</evidence>
<evidence type="ECO:0000259" key="5">
    <source>
        <dbReference type="PROSITE" id="PS50931"/>
    </source>
</evidence>
<dbReference type="Gene3D" id="1.10.10.10">
    <property type="entry name" value="Winged helix-like DNA-binding domain superfamily/Winged helix DNA-binding domain"/>
    <property type="match status" value="1"/>
</dbReference>
<dbReference type="SUPFAM" id="SSF46785">
    <property type="entry name" value="Winged helix' DNA-binding domain"/>
    <property type="match status" value="1"/>
</dbReference>
<dbReference type="PROSITE" id="PS50931">
    <property type="entry name" value="HTH_LYSR"/>
    <property type="match status" value="1"/>
</dbReference>
<dbReference type="InterPro" id="IPR036388">
    <property type="entry name" value="WH-like_DNA-bd_sf"/>
</dbReference>
<evidence type="ECO:0000313" key="6">
    <source>
        <dbReference type="EMBL" id="SFM07912.1"/>
    </source>
</evidence>
<dbReference type="PANTHER" id="PTHR30126:SF64">
    <property type="entry name" value="HTH-TYPE TRANSCRIPTIONAL REGULATOR CITR"/>
    <property type="match status" value="1"/>
</dbReference>
<keyword evidence="3 6" id="KW-0238">DNA-binding</keyword>
<feature type="domain" description="HTH lysR-type" evidence="5">
    <location>
        <begin position="1"/>
        <end position="60"/>
    </location>
</feature>
<evidence type="ECO:0000256" key="3">
    <source>
        <dbReference type="ARBA" id="ARBA00023125"/>
    </source>
</evidence>
<dbReference type="SUPFAM" id="SSF53850">
    <property type="entry name" value="Periplasmic binding protein-like II"/>
    <property type="match status" value="1"/>
</dbReference>
<evidence type="ECO:0000256" key="2">
    <source>
        <dbReference type="ARBA" id="ARBA00023015"/>
    </source>
</evidence>
<protein>
    <submittedName>
        <fullName evidence="6">DNA-binding transcriptional regulator, LysR family</fullName>
    </submittedName>
</protein>
<dbReference type="CDD" id="cd05466">
    <property type="entry name" value="PBP2_LTTR_substrate"/>
    <property type="match status" value="1"/>
</dbReference>
<evidence type="ECO:0000256" key="4">
    <source>
        <dbReference type="ARBA" id="ARBA00023163"/>
    </source>
</evidence>
<reference evidence="7" key="1">
    <citation type="submission" date="2016-10" db="EMBL/GenBank/DDBJ databases">
        <authorList>
            <person name="Varghese N."/>
            <person name="Submissions S."/>
        </authorList>
    </citation>
    <scope>NUCLEOTIDE SEQUENCE [LARGE SCALE GENOMIC DNA]</scope>
    <source>
        <strain evidence="7">DSM 13327</strain>
    </source>
</reference>
<comment type="similarity">
    <text evidence="1">Belongs to the LysR transcriptional regulatory family.</text>
</comment>
<dbReference type="Gene3D" id="3.40.190.290">
    <property type="match status" value="1"/>
</dbReference>
<organism evidence="6 7">
    <name type="scientific">Pelosinus propionicus DSM 13327</name>
    <dbReference type="NCBI Taxonomy" id="1123291"/>
    <lineage>
        <taxon>Bacteria</taxon>
        <taxon>Bacillati</taxon>
        <taxon>Bacillota</taxon>
        <taxon>Negativicutes</taxon>
        <taxon>Selenomonadales</taxon>
        <taxon>Sporomusaceae</taxon>
        <taxon>Pelosinus</taxon>
    </lineage>
</organism>
<gene>
    <name evidence="6" type="ORF">SAMN04490355_10396</name>
</gene>
<sequence>MQEDLALYKIFHTVAFYKNISHAAESLYISQPAVSKSIKKLETLLDVKLFSRGSKGVTLTAEGKIFYEYIQKAFHIIADGENILTELKSKKQGMITIGVSTVLCKHFLLSHLKPFMKQYPEIKIKIMNNTTFDTLRNIDQGMIDFGIVSRPFNITPYTFVKLADIQDIFVAEKEYLNSLQILAPNDIFSKGIFMLLESDNITRQYVDQFLLENNIFIKPEVEINTMDFLIEFAKIGLGITVAIRNFIEKDLSEGSLIEIPISPPMPTRTVGIIYNKKKTLSIATQTFLSYLQSRVLN</sequence>
<name>A0A1I4MX63_9FIRM</name>
<dbReference type="InterPro" id="IPR036390">
    <property type="entry name" value="WH_DNA-bd_sf"/>
</dbReference>
<dbReference type="PRINTS" id="PR00039">
    <property type="entry name" value="HTHLYSR"/>
</dbReference>
<keyword evidence="2" id="KW-0805">Transcription regulation</keyword>
<dbReference type="STRING" id="1123291.SAMN04490355_10396"/>
<dbReference type="AlphaFoldDB" id="A0A1I4MX63"/>
<dbReference type="Pfam" id="PF03466">
    <property type="entry name" value="LysR_substrate"/>
    <property type="match status" value="1"/>
</dbReference>
<accession>A0A1I4MX63</accession>
<dbReference type="RefSeq" id="WP_090940594.1">
    <property type="nucleotide sequence ID" value="NZ_FOTS01000039.1"/>
</dbReference>
<keyword evidence="4" id="KW-0804">Transcription</keyword>
<keyword evidence="7" id="KW-1185">Reference proteome</keyword>
<evidence type="ECO:0000313" key="7">
    <source>
        <dbReference type="Proteomes" id="UP000199520"/>
    </source>
</evidence>
<proteinExistence type="inferred from homology"/>
<dbReference type="InterPro" id="IPR005119">
    <property type="entry name" value="LysR_subst-bd"/>
</dbReference>
<dbReference type="PANTHER" id="PTHR30126">
    <property type="entry name" value="HTH-TYPE TRANSCRIPTIONAL REGULATOR"/>
    <property type="match status" value="1"/>
</dbReference>
<dbReference type="Proteomes" id="UP000199520">
    <property type="component" value="Unassembled WGS sequence"/>
</dbReference>
<dbReference type="EMBL" id="FOTS01000039">
    <property type="protein sequence ID" value="SFM07912.1"/>
    <property type="molecule type" value="Genomic_DNA"/>
</dbReference>
<dbReference type="GO" id="GO:0000976">
    <property type="term" value="F:transcription cis-regulatory region binding"/>
    <property type="evidence" value="ECO:0007669"/>
    <property type="project" value="TreeGrafter"/>
</dbReference>
<dbReference type="FunFam" id="1.10.10.10:FF:000001">
    <property type="entry name" value="LysR family transcriptional regulator"/>
    <property type="match status" value="1"/>
</dbReference>
<dbReference type="OrthoDB" id="9778774at2"/>